<comment type="catalytic activity">
    <reaction evidence="6">
        <text>L-lysyl-[histone] + S-adenosyl-L-methionine = N(6)-methyl-L-lysyl-[histone] + S-adenosyl-L-homocysteine + H(+)</text>
        <dbReference type="Rhea" id="RHEA:10024"/>
        <dbReference type="Rhea" id="RHEA-COMP:9845"/>
        <dbReference type="Rhea" id="RHEA-COMP:9846"/>
        <dbReference type="ChEBI" id="CHEBI:15378"/>
        <dbReference type="ChEBI" id="CHEBI:29969"/>
        <dbReference type="ChEBI" id="CHEBI:57856"/>
        <dbReference type="ChEBI" id="CHEBI:59789"/>
        <dbReference type="ChEBI" id="CHEBI:61929"/>
    </reaction>
    <physiologicalReaction direction="left-to-right" evidence="6">
        <dbReference type="Rhea" id="RHEA:10025"/>
    </physiologicalReaction>
</comment>
<proteinExistence type="predicted"/>
<sequence>MEGLGKMNLNLEAHGGLFPLHSHLNHACRPNVSVRHISLDGSTNVLHSPNPSRITAIATSPIPAGVELVVSYVDPSLDLGSRRRELRAWDFGVCRCGRCLEEEEKSDSNTKAPEIPGNKPKVEDGNEEAGQLADELRDFLGV</sequence>
<dbReference type="InterPro" id="IPR001214">
    <property type="entry name" value="SET_dom"/>
</dbReference>
<dbReference type="GO" id="GO:0042799">
    <property type="term" value="F:histone H4K20 methyltransferase activity"/>
    <property type="evidence" value="ECO:0007669"/>
    <property type="project" value="TreeGrafter"/>
</dbReference>
<protein>
    <recommendedName>
        <fullName evidence="5">Histone-lysine N-methyltransferase SET5</fullName>
    </recommendedName>
    <alternativeName>
        <fullName evidence="4">SET domain-containing protein 5</fullName>
    </alternativeName>
</protein>
<dbReference type="CDD" id="cd20071">
    <property type="entry name" value="SET_SMYD"/>
    <property type="match status" value="1"/>
</dbReference>
<organism evidence="9 10">
    <name type="scientific">Rhizoctonia solani</name>
    <dbReference type="NCBI Taxonomy" id="456999"/>
    <lineage>
        <taxon>Eukaryota</taxon>
        <taxon>Fungi</taxon>
        <taxon>Dikarya</taxon>
        <taxon>Basidiomycota</taxon>
        <taxon>Agaricomycotina</taxon>
        <taxon>Agaricomycetes</taxon>
        <taxon>Cantharellales</taxon>
        <taxon>Ceratobasidiaceae</taxon>
        <taxon>Rhizoctonia</taxon>
    </lineage>
</organism>
<dbReference type="AlphaFoldDB" id="A0A0K6GDJ8"/>
<feature type="domain" description="SET" evidence="8">
    <location>
        <begin position="22"/>
        <end position="72"/>
    </location>
</feature>
<dbReference type="Proteomes" id="UP000044841">
    <property type="component" value="Unassembled WGS sequence"/>
</dbReference>
<keyword evidence="3" id="KW-0949">S-adenosyl-L-methionine</keyword>
<evidence type="ECO:0000256" key="6">
    <source>
        <dbReference type="ARBA" id="ARBA00048619"/>
    </source>
</evidence>
<accession>A0A0K6GDJ8</accession>
<keyword evidence="1" id="KW-0489">Methyltransferase</keyword>
<dbReference type="PANTHER" id="PTHR46402">
    <property type="entry name" value="SET AND MYND DOMAIN-CONTAINING PROTEIN 5"/>
    <property type="match status" value="1"/>
</dbReference>
<evidence type="ECO:0000256" key="5">
    <source>
        <dbReference type="ARBA" id="ARBA00044528"/>
    </source>
</evidence>
<dbReference type="EMBL" id="CYGV01001711">
    <property type="protein sequence ID" value="CUA76555.1"/>
    <property type="molecule type" value="Genomic_DNA"/>
</dbReference>
<feature type="region of interest" description="Disordered" evidence="7">
    <location>
        <begin position="102"/>
        <end position="130"/>
    </location>
</feature>
<gene>
    <name evidence="9" type="ORF">RSOLAG22IIIB_06338</name>
</gene>
<dbReference type="PANTHER" id="PTHR46402:SF2">
    <property type="entry name" value="HISTONE-LYSINE N-TRIMETHYLTRANSFERASE SMYD5"/>
    <property type="match status" value="1"/>
</dbReference>
<reference evidence="9 10" key="1">
    <citation type="submission" date="2015-07" db="EMBL/GenBank/DDBJ databases">
        <authorList>
            <person name="Noorani M."/>
        </authorList>
    </citation>
    <scope>NUCLEOTIDE SEQUENCE [LARGE SCALE GENOMIC DNA]</scope>
    <source>
        <strain evidence="9">BBA 69670</strain>
    </source>
</reference>
<evidence type="ECO:0000259" key="8">
    <source>
        <dbReference type="Pfam" id="PF00856"/>
    </source>
</evidence>
<name>A0A0K6GDJ8_9AGAM</name>
<keyword evidence="2" id="KW-0808">Transferase</keyword>
<evidence type="ECO:0000256" key="1">
    <source>
        <dbReference type="ARBA" id="ARBA00022603"/>
    </source>
</evidence>
<dbReference type="GO" id="GO:0032259">
    <property type="term" value="P:methylation"/>
    <property type="evidence" value="ECO:0007669"/>
    <property type="project" value="UniProtKB-KW"/>
</dbReference>
<dbReference type="Gene3D" id="2.170.270.10">
    <property type="entry name" value="SET domain"/>
    <property type="match status" value="1"/>
</dbReference>
<evidence type="ECO:0000313" key="9">
    <source>
        <dbReference type="EMBL" id="CUA76555.1"/>
    </source>
</evidence>
<evidence type="ECO:0000313" key="10">
    <source>
        <dbReference type="Proteomes" id="UP000044841"/>
    </source>
</evidence>
<dbReference type="SUPFAM" id="SSF82199">
    <property type="entry name" value="SET domain"/>
    <property type="match status" value="1"/>
</dbReference>
<evidence type="ECO:0000256" key="3">
    <source>
        <dbReference type="ARBA" id="ARBA00022691"/>
    </source>
</evidence>
<dbReference type="InterPro" id="IPR046341">
    <property type="entry name" value="SET_dom_sf"/>
</dbReference>
<keyword evidence="10" id="KW-1185">Reference proteome</keyword>
<evidence type="ECO:0000256" key="4">
    <source>
        <dbReference type="ARBA" id="ARBA00042380"/>
    </source>
</evidence>
<evidence type="ECO:0000256" key="7">
    <source>
        <dbReference type="SAM" id="MobiDB-lite"/>
    </source>
</evidence>
<dbReference type="Pfam" id="PF00856">
    <property type="entry name" value="SET"/>
    <property type="match status" value="1"/>
</dbReference>
<evidence type="ECO:0000256" key="2">
    <source>
        <dbReference type="ARBA" id="ARBA00022679"/>
    </source>
</evidence>
<dbReference type="GO" id="GO:0045814">
    <property type="term" value="P:negative regulation of gene expression, epigenetic"/>
    <property type="evidence" value="ECO:0007669"/>
    <property type="project" value="TreeGrafter"/>
</dbReference>